<proteinExistence type="predicted"/>
<protein>
    <submittedName>
        <fullName evidence="2">N-acetylglucosamine kinase</fullName>
    </submittedName>
</protein>
<reference evidence="2" key="1">
    <citation type="journal article" date="2014" name="Int. J. Syst. Evol. Microbiol.">
        <title>Complete genome sequence of Corynebacterium casei LMG S-19264T (=DSM 44701T), isolated from a smear-ripened cheese.</title>
        <authorList>
            <consortium name="US DOE Joint Genome Institute (JGI-PGF)"/>
            <person name="Walter F."/>
            <person name="Albersmeier A."/>
            <person name="Kalinowski J."/>
            <person name="Ruckert C."/>
        </authorList>
    </citation>
    <scope>NUCLEOTIDE SEQUENCE</scope>
    <source>
        <strain evidence="2">CGMCC 4.7306</strain>
    </source>
</reference>
<dbReference type="PANTHER" id="PTHR43190:SF3">
    <property type="entry name" value="N-ACETYL-D-GLUCOSAMINE KINASE"/>
    <property type="match status" value="1"/>
</dbReference>
<dbReference type="GO" id="GO:0016301">
    <property type="term" value="F:kinase activity"/>
    <property type="evidence" value="ECO:0007669"/>
    <property type="project" value="UniProtKB-KW"/>
</dbReference>
<dbReference type="Pfam" id="PF01869">
    <property type="entry name" value="BcrAD_BadFG"/>
    <property type="match status" value="1"/>
</dbReference>
<dbReference type="InterPro" id="IPR002731">
    <property type="entry name" value="ATPase_BadF"/>
</dbReference>
<evidence type="ECO:0000259" key="1">
    <source>
        <dbReference type="Pfam" id="PF01869"/>
    </source>
</evidence>
<keyword evidence="2" id="KW-0808">Transferase</keyword>
<dbReference type="InterPro" id="IPR052519">
    <property type="entry name" value="Euk-type_GlcNAc_Kinase"/>
</dbReference>
<dbReference type="AlphaFoldDB" id="A0A917S3T9"/>
<dbReference type="InterPro" id="IPR043129">
    <property type="entry name" value="ATPase_NBD"/>
</dbReference>
<dbReference type="EMBL" id="BMMZ01000002">
    <property type="protein sequence ID" value="GGL55713.1"/>
    <property type="molecule type" value="Genomic_DNA"/>
</dbReference>
<comment type="caution">
    <text evidence="2">The sequence shown here is derived from an EMBL/GenBank/DDBJ whole genome shotgun (WGS) entry which is preliminary data.</text>
</comment>
<feature type="domain" description="ATPase BadF/BadG/BcrA/BcrD type" evidence="1">
    <location>
        <begin position="6"/>
        <end position="274"/>
    </location>
</feature>
<dbReference type="Gene3D" id="3.30.420.40">
    <property type="match status" value="2"/>
</dbReference>
<evidence type="ECO:0000313" key="3">
    <source>
        <dbReference type="Proteomes" id="UP000613840"/>
    </source>
</evidence>
<dbReference type="PANTHER" id="PTHR43190">
    <property type="entry name" value="N-ACETYL-D-GLUCOSAMINE KINASE"/>
    <property type="match status" value="1"/>
</dbReference>
<accession>A0A917S3T9</accession>
<sequence length="336" mass="34177">MKRVVLGADVGGTSTRVGVADLTGSVLAVTRETGGNPNAVGLETSAARIRTATSRALEQAGVEPSAVAAVVLGMAGYNTATSAGPGFLHTSLGAAAAVSRIVSDLGVAYASGSPLAHGYVVIAGTGSAAAEIDHGEMICRRGGWGWLLGDEGGAFWLGREAVRLALTEVQAGVRRSDLTRQVIDRLDGHGLDTGGLDTDGLHADRSLASLLRLPYDRPPIALAELAPLVTRLVDSDPAAASIAARAADILTGLVLDLDPRPGLPVVATGSVLLSARPIRQAFTDRIDISLGSPVLTATSGLVGALWLALGDLDHVPDPVVHDRLAGTLAGLEQPAE</sequence>
<gene>
    <name evidence="2" type="ORF">GCM10011575_12620</name>
</gene>
<evidence type="ECO:0000313" key="2">
    <source>
        <dbReference type="EMBL" id="GGL55713.1"/>
    </source>
</evidence>
<keyword evidence="2" id="KW-0418">Kinase</keyword>
<dbReference type="Proteomes" id="UP000613840">
    <property type="component" value="Unassembled WGS sequence"/>
</dbReference>
<dbReference type="RefSeq" id="WP_188894291.1">
    <property type="nucleotide sequence ID" value="NZ_BMMZ01000002.1"/>
</dbReference>
<keyword evidence="3" id="KW-1185">Reference proteome</keyword>
<dbReference type="SUPFAM" id="SSF53067">
    <property type="entry name" value="Actin-like ATPase domain"/>
    <property type="match status" value="2"/>
</dbReference>
<reference evidence="2" key="2">
    <citation type="submission" date="2020-09" db="EMBL/GenBank/DDBJ databases">
        <authorList>
            <person name="Sun Q."/>
            <person name="Zhou Y."/>
        </authorList>
    </citation>
    <scope>NUCLEOTIDE SEQUENCE</scope>
    <source>
        <strain evidence="2">CGMCC 4.7306</strain>
    </source>
</reference>
<organism evidence="2 3">
    <name type="scientific">Microlunatus endophyticus</name>
    <dbReference type="NCBI Taxonomy" id="1716077"/>
    <lineage>
        <taxon>Bacteria</taxon>
        <taxon>Bacillati</taxon>
        <taxon>Actinomycetota</taxon>
        <taxon>Actinomycetes</taxon>
        <taxon>Propionibacteriales</taxon>
        <taxon>Propionibacteriaceae</taxon>
        <taxon>Microlunatus</taxon>
    </lineage>
</organism>
<name>A0A917S3T9_9ACTN</name>